<dbReference type="InterPro" id="IPR011701">
    <property type="entry name" value="MFS"/>
</dbReference>
<evidence type="ECO:0000259" key="7">
    <source>
        <dbReference type="PROSITE" id="PS50850"/>
    </source>
</evidence>
<comment type="caution">
    <text evidence="8">The sequence shown here is derived from an EMBL/GenBank/DDBJ whole genome shotgun (WGS) entry which is preliminary data.</text>
</comment>
<organism evidence="8 9">
    <name type="scientific">Candidatus Flavonifractor intestinigallinarum</name>
    <dbReference type="NCBI Taxonomy" id="2838586"/>
    <lineage>
        <taxon>Bacteria</taxon>
        <taxon>Bacillati</taxon>
        <taxon>Bacillota</taxon>
        <taxon>Clostridia</taxon>
        <taxon>Eubacteriales</taxon>
        <taxon>Oscillospiraceae</taxon>
        <taxon>Flavonifractor</taxon>
    </lineage>
</organism>
<dbReference type="InterPro" id="IPR036259">
    <property type="entry name" value="MFS_trans_sf"/>
</dbReference>
<feature type="transmembrane region" description="Helical" evidence="6">
    <location>
        <begin position="287"/>
        <end position="310"/>
    </location>
</feature>
<protein>
    <submittedName>
        <fullName evidence="8">OFA family MFS transporter</fullName>
    </submittedName>
</protein>
<feature type="domain" description="Major facilitator superfamily (MFS) profile" evidence="7">
    <location>
        <begin position="1"/>
        <end position="406"/>
    </location>
</feature>
<dbReference type="PANTHER" id="PTHR11360">
    <property type="entry name" value="MONOCARBOXYLATE TRANSPORTER"/>
    <property type="match status" value="1"/>
</dbReference>
<feature type="transmembrane region" description="Helical" evidence="6">
    <location>
        <begin position="137"/>
        <end position="156"/>
    </location>
</feature>
<keyword evidence="4 6" id="KW-1133">Transmembrane helix</keyword>
<feature type="transmembrane region" description="Helical" evidence="6">
    <location>
        <begin position="381"/>
        <end position="401"/>
    </location>
</feature>
<dbReference type="AlphaFoldDB" id="A0A9D2SCD5"/>
<feature type="transmembrane region" description="Helical" evidence="6">
    <location>
        <begin position="54"/>
        <end position="74"/>
    </location>
</feature>
<dbReference type="InterPro" id="IPR050327">
    <property type="entry name" value="Proton-linked_MCT"/>
</dbReference>
<feature type="transmembrane region" description="Helical" evidence="6">
    <location>
        <begin position="226"/>
        <end position="248"/>
    </location>
</feature>
<feature type="transmembrane region" description="Helical" evidence="6">
    <location>
        <begin position="106"/>
        <end position="130"/>
    </location>
</feature>
<accession>A0A9D2SCD5</accession>
<dbReference type="PROSITE" id="PS50850">
    <property type="entry name" value="MFS"/>
    <property type="match status" value="1"/>
</dbReference>
<feature type="transmembrane region" description="Helical" evidence="6">
    <location>
        <begin position="316"/>
        <end position="339"/>
    </location>
</feature>
<evidence type="ECO:0000256" key="4">
    <source>
        <dbReference type="ARBA" id="ARBA00022989"/>
    </source>
</evidence>
<dbReference type="SUPFAM" id="SSF103473">
    <property type="entry name" value="MFS general substrate transporter"/>
    <property type="match status" value="1"/>
</dbReference>
<feature type="transmembrane region" description="Helical" evidence="6">
    <location>
        <begin position="254"/>
        <end position="275"/>
    </location>
</feature>
<feature type="transmembrane region" description="Helical" evidence="6">
    <location>
        <begin position="171"/>
        <end position="191"/>
    </location>
</feature>
<evidence type="ECO:0000256" key="2">
    <source>
        <dbReference type="ARBA" id="ARBA00022448"/>
    </source>
</evidence>
<evidence type="ECO:0000256" key="1">
    <source>
        <dbReference type="ARBA" id="ARBA00004651"/>
    </source>
</evidence>
<dbReference type="EMBL" id="DWXO01000083">
    <property type="protein sequence ID" value="HJB81080.1"/>
    <property type="molecule type" value="Genomic_DNA"/>
</dbReference>
<comment type="subcellular location">
    <subcellularLocation>
        <location evidence="1">Cell membrane</location>
        <topology evidence="1">Multi-pass membrane protein</topology>
    </subcellularLocation>
</comment>
<sequence>MSSPKDFNVFARRRWVCLISAMVICICAGFGYAWSVLQNPIVTRFGWADSAVALAYTITVLCSTMAPLIFGGLIRRMSTRTGVIVGAVLFGGGLLLTGLMNQIWQLYLFYGVISGLGVGFIYPSMMAYVVRLFPDRSGLASGLGTAAYGSGAILWAPTAAALMEGVGMDRAFQVLGVLFAAVILVGSLLLTDPPEGFQAAMAPKRGGEQGGAADLRRGQMVRTGTFWKMVVVFTCGLVAGVIVISQASPILQQTLGYTASGAALFVSVFSACNMAGRFLWGSLSDKLGLVNTAGAVFVLCILSMGLLAVVGQEVPVLVLMGVAASCYGGLASILTPLTARMFGPRYITENYGVMYVVFGLASLIGPSLATTFKTMGGGSYTGAYVTAAVLAAVGLVLSRFLKPVSRKGE</sequence>
<feature type="transmembrane region" description="Helical" evidence="6">
    <location>
        <begin position="81"/>
        <end position="100"/>
    </location>
</feature>
<dbReference type="GO" id="GO:0022857">
    <property type="term" value="F:transmembrane transporter activity"/>
    <property type="evidence" value="ECO:0007669"/>
    <property type="project" value="InterPro"/>
</dbReference>
<feature type="transmembrane region" description="Helical" evidence="6">
    <location>
        <begin position="15"/>
        <end position="34"/>
    </location>
</feature>
<dbReference type="Gene3D" id="1.20.1250.20">
    <property type="entry name" value="MFS general substrate transporter like domains"/>
    <property type="match status" value="2"/>
</dbReference>
<dbReference type="Pfam" id="PF07690">
    <property type="entry name" value="MFS_1"/>
    <property type="match status" value="1"/>
</dbReference>
<dbReference type="Proteomes" id="UP000823921">
    <property type="component" value="Unassembled WGS sequence"/>
</dbReference>
<evidence type="ECO:0000313" key="9">
    <source>
        <dbReference type="Proteomes" id="UP000823921"/>
    </source>
</evidence>
<dbReference type="CDD" id="cd17353">
    <property type="entry name" value="MFS_OFA_like"/>
    <property type="match status" value="1"/>
</dbReference>
<keyword evidence="3 6" id="KW-0812">Transmembrane</keyword>
<keyword evidence="2" id="KW-0813">Transport</keyword>
<evidence type="ECO:0000256" key="3">
    <source>
        <dbReference type="ARBA" id="ARBA00022692"/>
    </source>
</evidence>
<dbReference type="PANTHER" id="PTHR11360:SF317">
    <property type="entry name" value="MAJOR FACILITATOR SUPERFAMILY (MFS) PROFILE DOMAIN-CONTAINING PROTEIN-RELATED"/>
    <property type="match status" value="1"/>
</dbReference>
<reference evidence="8" key="1">
    <citation type="journal article" date="2021" name="PeerJ">
        <title>Extensive microbial diversity within the chicken gut microbiome revealed by metagenomics and culture.</title>
        <authorList>
            <person name="Gilroy R."/>
            <person name="Ravi A."/>
            <person name="Getino M."/>
            <person name="Pursley I."/>
            <person name="Horton D.L."/>
            <person name="Alikhan N.F."/>
            <person name="Baker D."/>
            <person name="Gharbi K."/>
            <person name="Hall N."/>
            <person name="Watson M."/>
            <person name="Adriaenssens E.M."/>
            <person name="Foster-Nyarko E."/>
            <person name="Jarju S."/>
            <person name="Secka A."/>
            <person name="Antonio M."/>
            <person name="Oren A."/>
            <person name="Chaudhuri R.R."/>
            <person name="La Ragione R."/>
            <person name="Hildebrand F."/>
            <person name="Pallen M.J."/>
        </authorList>
    </citation>
    <scope>NUCLEOTIDE SEQUENCE</scope>
    <source>
        <strain evidence="8">CHK192-8294</strain>
    </source>
</reference>
<reference evidence="8" key="2">
    <citation type="submission" date="2021-04" db="EMBL/GenBank/DDBJ databases">
        <authorList>
            <person name="Gilroy R."/>
        </authorList>
    </citation>
    <scope>NUCLEOTIDE SEQUENCE</scope>
    <source>
        <strain evidence="8">CHK192-8294</strain>
    </source>
</reference>
<proteinExistence type="predicted"/>
<dbReference type="InterPro" id="IPR020846">
    <property type="entry name" value="MFS_dom"/>
</dbReference>
<evidence type="ECO:0000256" key="5">
    <source>
        <dbReference type="ARBA" id="ARBA00023136"/>
    </source>
</evidence>
<gene>
    <name evidence="8" type="ORF">H9712_08840</name>
</gene>
<name>A0A9D2SCD5_9FIRM</name>
<evidence type="ECO:0000313" key="8">
    <source>
        <dbReference type="EMBL" id="HJB81080.1"/>
    </source>
</evidence>
<dbReference type="GO" id="GO:0005886">
    <property type="term" value="C:plasma membrane"/>
    <property type="evidence" value="ECO:0007669"/>
    <property type="project" value="UniProtKB-SubCell"/>
</dbReference>
<evidence type="ECO:0000256" key="6">
    <source>
        <dbReference type="SAM" id="Phobius"/>
    </source>
</evidence>
<feature type="transmembrane region" description="Helical" evidence="6">
    <location>
        <begin position="351"/>
        <end position="369"/>
    </location>
</feature>
<keyword evidence="5 6" id="KW-0472">Membrane</keyword>